<organism evidence="2 3">
    <name type="scientific">Elysia crispata</name>
    <name type="common">lettuce slug</name>
    <dbReference type="NCBI Taxonomy" id="231223"/>
    <lineage>
        <taxon>Eukaryota</taxon>
        <taxon>Metazoa</taxon>
        <taxon>Spiralia</taxon>
        <taxon>Lophotrochozoa</taxon>
        <taxon>Mollusca</taxon>
        <taxon>Gastropoda</taxon>
        <taxon>Heterobranchia</taxon>
        <taxon>Euthyneura</taxon>
        <taxon>Panpulmonata</taxon>
        <taxon>Sacoglossa</taxon>
        <taxon>Placobranchoidea</taxon>
        <taxon>Plakobranchidae</taxon>
        <taxon>Elysia</taxon>
    </lineage>
</organism>
<dbReference type="Proteomes" id="UP001283361">
    <property type="component" value="Unassembled WGS sequence"/>
</dbReference>
<sequence>MAREKQIDGEAGVLRRAADVPPIQPNKSCHQGLATRYHPGPLPLIPEKPINAAANNNTSHSSPQDHN</sequence>
<evidence type="ECO:0000313" key="2">
    <source>
        <dbReference type="EMBL" id="KAK3750807.1"/>
    </source>
</evidence>
<comment type="caution">
    <text evidence="2">The sequence shown here is derived from an EMBL/GenBank/DDBJ whole genome shotgun (WGS) entry which is preliminary data.</text>
</comment>
<protein>
    <submittedName>
        <fullName evidence="2">Uncharacterized protein</fullName>
    </submittedName>
</protein>
<feature type="compositionally biased region" description="Polar residues" evidence="1">
    <location>
        <begin position="58"/>
        <end position="67"/>
    </location>
</feature>
<proteinExistence type="predicted"/>
<keyword evidence="3" id="KW-1185">Reference proteome</keyword>
<feature type="region of interest" description="Disordered" evidence="1">
    <location>
        <begin position="1"/>
        <end position="67"/>
    </location>
</feature>
<accession>A0AAE1D128</accession>
<evidence type="ECO:0000313" key="3">
    <source>
        <dbReference type="Proteomes" id="UP001283361"/>
    </source>
</evidence>
<name>A0AAE1D128_9GAST</name>
<dbReference type="AlphaFoldDB" id="A0AAE1D128"/>
<evidence type="ECO:0000256" key="1">
    <source>
        <dbReference type="SAM" id="MobiDB-lite"/>
    </source>
</evidence>
<dbReference type="EMBL" id="JAWDGP010005847">
    <property type="protein sequence ID" value="KAK3750807.1"/>
    <property type="molecule type" value="Genomic_DNA"/>
</dbReference>
<gene>
    <name evidence="2" type="ORF">RRG08_037248</name>
</gene>
<reference evidence="2" key="1">
    <citation type="journal article" date="2023" name="G3 (Bethesda)">
        <title>A reference genome for the long-term kleptoplast-retaining sea slug Elysia crispata morphotype clarki.</title>
        <authorList>
            <person name="Eastman K.E."/>
            <person name="Pendleton A.L."/>
            <person name="Shaikh M.A."/>
            <person name="Suttiyut T."/>
            <person name="Ogas R."/>
            <person name="Tomko P."/>
            <person name="Gavelis G."/>
            <person name="Widhalm J.R."/>
            <person name="Wisecaver J.H."/>
        </authorList>
    </citation>
    <scope>NUCLEOTIDE SEQUENCE</scope>
    <source>
        <strain evidence="2">ECLA1</strain>
    </source>
</reference>